<sequence>MVHVQADEDRTRCSWQLLSEIFWRYEDYVDAGSEEDGTALAETATRGQRRRQLPASRTANLKLPSSGTLEARREALANLLQYFRDNNNIFWGMPRLSPHLVRAALPRQPDDPSTVLPRRAPSDVFRPRLPLDPFSPQTLSSQPPAPAPNPDAPWRVRDLSALTHAVALSPNVLLVLGAPNPHALAPLLRSPTFARSLVLLVTHTPPTRAALAAAAAAAPSTSPPAHAAIRVLRLAAPLVPAAPTFALALVAVLEAAGAVARAWRAQVAAASDPLSAVPDIAQLAQAPDGSFSVPEPLAGAPDAPALSTPPPSVWAAGEHAHPPVSRRPGLTPTASVSSHANGPYQAGRTRPPSALSLASTVSASASASGHRASGFFSSSLSLNKRDPTTATPKSSKRMSSSSSSKRNSTSAQKNVSDGTRAFDALVSFLPPAQLEKAVLKHVVLVSTLAGGSLAGPAFGCAHAGGGGHPRARDSYFVSAPASRRGSVSSGSAPGLAAEWDSAPSLPAYASASAPSSTGTSRAPSFIGDAGSGTERPASPARSFLSFLGSNFSESRSVSASSSPRGSVYEYNYGGDSAHAPARRGQGTRAHIVHVLPASYRSAKLTSALGAFTGSYSPSSSSARKPHAYVLAERALGSLESVLVGALDGGEAGAGGARGASNCNWVAGVIVPREQVEQENGEGSGSGEGDGSGEDDCPEGALRVETDIATRRDEGEGRGSPSKSKNEMYPHGLPTPPASRSGSGEGEDEGLSAGQPLAEALAPAQRQRLARSPSGSRAYARTPHASAHGHERVPSTSTDNAHTHTLPPGAAPPVARIPSSSSSTHEHGARAPTTARTPATSLPSGGAPPVWLRRRSTRGSRTFDAPAAAPVYLQQNGAQAEAAEGGSASGRRRFDSAPPPPPLADASEQRPRRKTWGRKSRLFGGKGAGADGLLAPPPASLQLRGRSSPDLRELSGGAGGGGGGGGAREKHGHGLAAGKAKETEGRPRRWWAFWA</sequence>
<comment type="caution">
    <text evidence="2">The sequence shown here is derived from an EMBL/GenBank/DDBJ whole genome shotgun (WGS) entry which is preliminary data.</text>
</comment>
<feature type="compositionally biased region" description="Low complexity" evidence="1">
    <location>
        <begin position="876"/>
        <end position="885"/>
    </location>
</feature>
<feature type="region of interest" description="Disordered" evidence="1">
    <location>
        <begin position="291"/>
        <end position="357"/>
    </location>
</feature>
<feature type="compositionally biased region" description="Gly residues" evidence="1">
    <location>
        <begin position="955"/>
        <end position="965"/>
    </location>
</feature>
<feature type="compositionally biased region" description="Low complexity" evidence="1">
    <location>
        <begin position="750"/>
        <end position="772"/>
    </location>
</feature>
<accession>A0AAD6YE24</accession>
<proteinExistence type="predicted"/>
<feature type="region of interest" description="Disordered" evidence="1">
    <location>
        <begin position="672"/>
        <end position="994"/>
    </location>
</feature>
<evidence type="ECO:0000313" key="3">
    <source>
        <dbReference type="Proteomes" id="UP001219525"/>
    </source>
</evidence>
<organism evidence="2 3">
    <name type="scientific">Mycena pura</name>
    <dbReference type="NCBI Taxonomy" id="153505"/>
    <lineage>
        <taxon>Eukaryota</taxon>
        <taxon>Fungi</taxon>
        <taxon>Dikarya</taxon>
        <taxon>Basidiomycota</taxon>
        <taxon>Agaricomycotina</taxon>
        <taxon>Agaricomycetes</taxon>
        <taxon>Agaricomycetidae</taxon>
        <taxon>Agaricales</taxon>
        <taxon>Marasmiineae</taxon>
        <taxon>Mycenaceae</taxon>
        <taxon>Mycena</taxon>
    </lineage>
</organism>
<dbReference type="AlphaFoldDB" id="A0AAD6YE24"/>
<gene>
    <name evidence="2" type="ORF">GGX14DRAFT_544083</name>
</gene>
<evidence type="ECO:0000256" key="1">
    <source>
        <dbReference type="SAM" id="MobiDB-lite"/>
    </source>
</evidence>
<feature type="compositionally biased region" description="Low complexity" evidence="1">
    <location>
        <begin position="829"/>
        <end position="839"/>
    </location>
</feature>
<feature type="compositionally biased region" description="Basic and acidic residues" evidence="1">
    <location>
        <begin position="701"/>
        <end position="716"/>
    </location>
</feature>
<feature type="region of interest" description="Disordered" evidence="1">
    <location>
        <begin position="508"/>
        <end position="537"/>
    </location>
</feature>
<protein>
    <submittedName>
        <fullName evidence="2">Uncharacterized protein</fullName>
    </submittedName>
</protein>
<name>A0AAD6YE24_9AGAR</name>
<feature type="compositionally biased region" description="Basic residues" evidence="1">
    <location>
        <begin position="910"/>
        <end position="920"/>
    </location>
</feature>
<keyword evidence="3" id="KW-1185">Reference proteome</keyword>
<evidence type="ECO:0000313" key="2">
    <source>
        <dbReference type="EMBL" id="KAJ7204822.1"/>
    </source>
</evidence>
<feature type="compositionally biased region" description="Low complexity" evidence="1">
    <location>
        <begin position="397"/>
        <end position="410"/>
    </location>
</feature>
<feature type="compositionally biased region" description="Low complexity" evidence="1">
    <location>
        <begin position="508"/>
        <end position="524"/>
    </location>
</feature>
<dbReference type="Proteomes" id="UP001219525">
    <property type="component" value="Unassembled WGS sequence"/>
</dbReference>
<feature type="region of interest" description="Disordered" evidence="1">
    <location>
        <begin position="105"/>
        <end position="153"/>
    </location>
</feature>
<feature type="region of interest" description="Disordered" evidence="1">
    <location>
        <begin position="376"/>
        <end position="416"/>
    </location>
</feature>
<reference evidence="2" key="1">
    <citation type="submission" date="2023-03" db="EMBL/GenBank/DDBJ databases">
        <title>Massive genome expansion in bonnet fungi (Mycena s.s.) driven by repeated elements and novel gene families across ecological guilds.</title>
        <authorList>
            <consortium name="Lawrence Berkeley National Laboratory"/>
            <person name="Harder C.B."/>
            <person name="Miyauchi S."/>
            <person name="Viragh M."/>
            <person name="Kuo A."/>
            <person name="Thoen E."/>
            <person name="Andreopoulos B."/>
            <person name="Lu D."/>
            <person name="Skrede I."/>
            <person name="Drula E."/>
            <person name="Henrissat B."/>
            <person name="Morin E."/>
            <person name="Kohler A."/>
            <person name="Barry K."/>
            <person name="LaButti K."/>
            <person name="Morin E."/>
            <person name="Salamov A."/>
            <person name="Lipzen A."/>
            <person name="Mereny Z."/>
            <person name="Hegedus B."/>
            <person name="Baldrian P."/>
            <person name="Stursova M."/>
            <person name="Weitz H."/>
            <person name="Taylor A."/>
            <person name="Grigoriev I.V."/>
            <person name="Nagy L.G."/>
            <person name="Martin F."/>
            <person name="Kauserud H."/>
        </authorList>
    </citation>
    <scope>NUCLEOTIDE SEQUENCE</scope>
    <source>
        <strain evidence="2">9144</strain>
    </source>
</reference>
<dbReference type="EMBL" id="JARJCW010000046">
    <property type="protein sequence ID" value="KAJ7204822.1"/>
    <property type="molecule type" value="Genomic_DNA"/>
</dbReference>